<keyword evidence="4" id="KW-1133">Transmembrane helix</keyword>
<dbReference type="GeneID" id="77809343"/>
<dbReference type="InterPro" id="IPR007369">
    <property type="entry name" value="Peptidase_A22B_SPP"/>
</dbReference>
<protein>
    <recommendedName>
        <fullName evidence="7">Presenilin</fullName>
    </recommendedName>
</protein>
<feature type="transmembrane region" description="Helical" evidence="4">
    <location>
        <begin position="227"/>
        <end position="246"/>
    </location>
</feature>
<evidence type="ECO:0000313" key="5">
    <source>
        <dbReference type="EMBL" id="WAQ84101.1"/>
    </source>
</evidence>
<keyword evidence="6" id="KW-1185">Reference proteome</keyword>
<dbReference type="Pfam" id="PF04258">
    <property type="entry name" value="Peptidase_A22B"/>
    <property type="match status" value="1"/>
</dbReference>
<keyword evidence="4" id="KW-0472">Membrane</keyword>
<dbReference type="Proteomes" id="UP001164743">
    <property type="component" value="Chromosome 4A"/>
</dbReference>
<name>A0ABY7CJ06_9BASI</name>
<organism evidence="5 6">
    <name type="scientific">Puccinia triticina</name>
    <dbReference type="NCBI Taxonomy" id="208348"/>
    <lineage>
        <taxon>Eukaryota</taxon>
        <taxon>Fungi</taxon>
        <taxon>Dikarya</taxon>
        <taxon>Basidiomycota</taxon>
        <taxon>Pucciniomycotina</taxon>
        <taxon>Pucciniomycetes</taxon>
        <taxon>Pucciniales</taxon>
        <taxon>Pucciniaceae</taxon>
        <taxon>Puccinia</taxon>
    </lineage>
</organism>
<dbReference type="RefSeq" id="XP_053019656.1">
    <property type="nucleotide sequence ID" value="XM_053168448.1"/>
</dbReference>
<comment type="subcellular location">
    <subcellularLocation>
        <location evidence="1">Endoplasmic reticulum membrane</location>
        <topology evidence="1">Multi-pass membrane protein</topology>
    </subcellularLocation>
</comment>
<sequence length="443" mass="48023">MTTTPSPPTKHHNHSPLPSPSSKYNPNLPAINNDPHPNALRGAQGRGPNLRHRLLIYVLAPVMRRHNNGGPEAEGALCLLLPASLQHPKLVPAAFAGGQASIESSSEPCKLTFDSAQQQEQQQKKQTKLISSFCFDLGSNCYLNKDLINVLFAGYFLLMGLGALATMLVTITKTNLGPMTWARQTKYKFRLTRNTADVLFSLRFTNWYIGFIAISVILSAVKWYTKQWMLSNLFALSFAFNAITLLKLDSFKTGTILLAGLFIYDFWWVFGSSHDFGESVMVSVAKRNSALRNRSHTLGAWYSLKLGAGSGQFCELLSSPIDLLQSAAGWMYAERSGNPTVSNRSNRTLAPPGVANNPDPEVPAGSQVNNGVGDLFDRLFHPTGATACNSTRAATAPALGAPIQLRNSASSSTGSNGNSVLRASSVVQRLIDDNGRDLSPLLA</sequence>
<feature type="compositionally biased region" description="Polar residues" evidence="3">
    <location>
        <begin position="338"/>
        <end position="348"/>
    </location>
</feature>
<feature type="region of interest" description="Disordered" evidence="3">
    <location>
        <begin position="1"/>
        <end position="46"/>
    </location>
</feature>
<keyword evidence="4" id="KW-0812">Transmembrane</keyword>
<feature type="transmembrane region" description="Helical" evidence="4">
    <location>
        <begin position="253"/>
        <end position="270"/>
    </location>
</feature>
<evidence type="ECO:0000256" key="3">
    <source>
        <dbReference type="SAM" id="MobiDB-lite"/>
    </source>
</evidence>
<keyword evidence="2" id="KW-0256">Endoplasmic reticulum</keyword>
<dbReference type="EMBL" id="CP110424">
    <property type="protein sequence ID" value="WAQ84101.1"/>
    <property type="molecule type" value="Genomic_DNA"/>
</dbReference>
<feature type="region of interest" description="Disordered" evidence="3">
    <location>
        <begin position="338"/>
        <end position="357"/>
    </location>
</feature>
<dbReference type="PANTHER" id="PTHR12174">
    <property type="entry name" value="SIGNAL PEPTIDE PEPTIDASE"/>
    <property type="match status" value="1"/>
</dbReference>
<proteinExistence type="predicted"/>
<gene>
    <name evidence="5" type="ORF">PtA15_4A552</name>
</gene>
<evidence type="ECO:0000256" key="1">
    <source>
        <dbReference type="ARBA" id="ARBA00004477"/>
    </source>
</evidence>
<feature type="transmembrane region" description="Helical" evidence="4">
    <location>
        <begin position="198"/>
        <end position="221"/>
    </location>
</feature>
<accession>A0ABY7CJ06</accession>
<evidence type="ECO:0008006" key="7">
    <source>
        <dbReference type="Google" id="ProtNLM"/>
    </source>
</evidence>
<feature type="transmembrane region" description="Helical" evidence="4">
    <location>
        <begin position="147"/>
        <end position="171"/>
    </location>
</feature>
<evidence type="ECO:0000313" key="6">
    <source>
        <dbReference type="Proteomes" id="UP001164743"/>
    </source>
</evidence>
<evidence type="ECO:0000256" key="4">
    <source>
        <dbReference type="SAM" id="Phobius"/>
    </source>
</evidence>
<reference evidence="5" key="1">
    <citation type="submission" date="2022-10" db="EMBL/GenBank/DDBJ databases">
        <title>Puccinia triticina Genome sequencing and assembly.</title>
        <authorList>
            <person name="Li C."/>
        </authorList>
    </citation>
    <scope>NUCLEOTIDE SEQUENCE</scope>
    <source>
        <strain evidence="5">Pt15</strain>
    </source>
</reference>
<dbReference type="PANTHER" id="PTHR12174:SF23">
    <property type="entry name" value="MINOR HISTOCOMPATIBILITY ANTIGEN H13"/>
    <property type="match status" value="1"/>
</dbReference>
<evidence type="ECO:0000256" key="2">
    <source>
        <dbReference type="ARBA" id="ARBA00022824"/>
    </source>
</evidence>